<keyword evidence="2 5" id="KW-0699">rRNA-binding</keyword>
<proteinExistence type="inferred from homology"/>
<sequence length="590" mass="67348">MALDGLVVHSLADELGRCLCGAKIDKVYQPEEDEILLQIRNHKINYRLVLSASASNPRVYLADDYKKSNPKKAPMFCMLLRKYIQGGVITAVEQVGFERILKISVESFDELKEKSIKNIYIEIMGRHSNIILVSEKDNRIIDAVKRVPVSVSRVRQILPGQDYVLPPSQDKLSPLEKIELDEFSSSIRLHDMPVFKAIYSSILGVSPTVAREICFRAGVDKSELAPSLSDSEIEKIYNSFESIFSSVRKNEFSPCIIINEKVDRIVDFSCIDLLMYHEITSIKRDSISAVIEEYYRTKDIKDRIHQKSAVMKKNISIKLERLIHKLEKQKKELIESENAEEFKIKGELITSYIYMIEKGMESVEVQNFYDPEYSNITITLNKNLTPSENAQKYFKKYNKLKNAKVEITHQMSMTKEEVDYLENIIFSIENCENTKELRDIREELIKTGYVKSQKKIGKKDNQPSTAPLEFISSDGVKILVGKNNRQNDYLTLRLADNDDIWMHTKDIPGSHVIVKCAGTEVSDKTLTEAATLAAYYSKARMSAKVPVDYTKRKNVKKPSGAKPGMVIYETNNTAYVDPSEEVVASLKIKE</sequence>
<evidence type="ECO:0000259" key="6">
    <source>
        <dbReference type="Pfam" id="PF05670"/>
    </source>
</evidence>
<dbReference type="InterPro" id="IPR010979">
    <property type="entry name" value="Ribosomal_uS13-like_H2TH"/>
</dbReference>
<dbReference type="EMBL" id="SGJB01000010">
    <property type="protein sequence ID" value="TQQ84442.1"/>
    <property type="molecule type" value="Genomic_DNA"/>
</dbReference>
<gene>
    <name evidence="5" type="primary">rqcH</name>
    <name evidence="7" type="ORF">EXD82_06455</name>
</gene>
<keyword evidence="3 5" id="KW-0694">RNA-binding</keyword>
<comment type="similarity">
    <text evidence="5">Belongs to the NEMF family.</text>
</comment>
<dbReference type="GO" id="GO:1990112">
    <property type="term" value="C:RQC complex"/>
    <property type="evidence" value="ECO:0007669"/>
    <property type="project" value="TreeGrafter"/>
</dbReference>
<protein>
    <recommendedName>
        <fullName evidence="5">Rqc2 homolog RqcH</fullName>
        <shortName evidence="5">RqcH</shortName>
    </recommendedName>
</protein>
<dbReference type="Proteomes" id="UP000317863">
    <property type="component" value="Unassembled WGS sequence"/>
</dbReference>
<dbReference type="SUPFAM" id="SSF46946">
    <property type="entry name" value="S13-like H2TH domain"/>
    <property type="match status" value="1"/>
</dbReference>
<evidence type="ECO:0000256" key="4">
    <source>
        <dbReference type="ARBA" id="ARBA00022917"/>
    </source>
</evidence>
<dbReference type="HAMAP" id="MF_00844_B">
    <property type="entry name" value="RqcH_B"/>
    <property type="match status" value="1"/>
</dbReference>
<evidence type="ECO:0000256" key="1">
    <source>
        <dbReference type="ARBA" id="ARBA00022555"/>
    </source>
</evidence>
<feature type="domain" description="NFACT RNA-binding" evidence="6">
    <location>
        <begin position="469"/>
        <end position="560"/>
    </location>
</feature>
<evidence type="ECO:0000256" key="2">
    <source>
        <dbReference type="ARBA" id="ARBA00022730"/>
    </source>
</evidence>
<name>A0A544QUS4_9FIRM</name>
<keyword evidence="4 5" id="KW-0648">Protein biosynthesis</keyword>
<comment type="subunit">
    <text evidence="5">Associates with stalled 50S ribosomal subunits. Binds to RqcP.</text>
</comment>
<keyword evidence="8" id="KW-1185">Reference proteome</keyword>
<dbReference type="OrthoDB" id="9766163at2"/>
<dbReference type="GO" id="GO:0000049">
    <property type="term" value="F:tRNA binding"/>
    <property type="evidence" value="ECO:0007669"/>
    <property type="project" value="UniProtKB-UniRule"/>
</dbReference>
<keyword evidence="1 5" id="KW-0820">tRNA-binding</keyword>
<evidence type="ECO:0000313" key="8">
    <source>
        <dbReference type="Proteomes" id="UP000317863"/>
    </source>
</evidence>
<dbReference type="InterPro" id="IPR051608">
    <property type="entry name" value="RQC_Subunit_NEMF"/>
</dbReference>
<dbReference type="Gene3D" id="1.10.8.50">
    <property type="match status" value="1"/>
</dbReference>
<dbReference type="FunFam" id="2.30.310.10:FF:000004">
    <property type="entry name" value="Fibronectin-binding protein A"/>
    <property type="match status" value="1"/>
</dbReference>
<feature type="coiled-coil region" evidence="5">
    <location>
        <begin position="312"/>
        <end position="339"/>
    </location>
</feature>
<dbReference type="GO" id="GO:0019843">
    <property type="term" value="F:rRNA binding"/>
    <property type="evidence" value="ECO:0007669"/>
    <property type="project" value="UniProtKB-UniRule"/>
</dbReference>
<dbReference type="RefSeq" id="WP_142536101.1">
    <property type="nucleotide sequence ID" value="NZ_SGJB01000010.1"/>
</dbReference>
<evidence type="ECO:0000313" key="7">
    <source>
        <dbReference type="EMBL" id="TQQ84442.1"/>
    </source>
</evidence>
<evidence type="ECO:0000256" key="5">
    <source>
        <dbReference type="HAMAP-Rule" id="MF_00844"/>
    </source>
</evidence>
<dbReference type="GO" id="GO:0072344">
    <property type="term" value="P:rescue of stalled ribosome"/>
    <property type="evidence" value="ECO:0007669"/>
    <property type="project" value="UniProtKB-UniRule"/>
</dbReference>
<dbReference type="Pfam" id="PF05670">
    <property type="entry name" value="NFACT-R_1"/>
    <property type="match status" value="1"/>
</dbReference>
<accession>A0A544QUS4</accession>
<evidence type="ECO:0000256" key="3">
    <source>
        <dbReference type="ARBA" id="ARBA00022884"/>
    </source>
</evidence>
<reference evidence="7 8" key="1">
    <citation type="submission" date="2019-02" db="EMBL/GenBank/DDBJ databases">
        <title>Peptostreptococcaceae bacterium ZHW00191 nov., a new bacterium isolated from the human gut.</title>
        <authorList>
            <person name="Zhou H.-W."/>
            <person name="Chen X.-J."/>
        </authorList>
    </citation>
    <scope>NUCLEOTIDE SEQUENCE [LARGE SCALE GENOMIC DNA]</scope>
    <source>
        <strain evidence="7 8">ZHW00191</strain>
    </source>
</reference>
<organism evidence="7 8">
    <name type="scientific">Peptacetobacter hominis</name>
    <dbReference type="NCBI Taxonomy" id="2743610"/>
    <lineage>
        <taxon>Bacteria</taxon>
        <taxon>Bacillati</taxon>
        <taxon>Bacillota</taxon>
        <taxon>Clostridia</taxon>
        <taxon>Peptostreptococcales</taxon>
        <taxon>Peptostreptococcaceae</taxon>
        <taxon>Peptacetobacter</taxon>
    </lineage>
</organism>
<comment type="caution">
    <text evidence="7">The sequence shown here is derived from an EMBL/GenBank/DDBJ whole genome shotgun (WGS) entry which is preliminary data.</text>
</comment>
<keyword evidence="5" id="KW-0175">Coiled coil</keyword>
<dbReference type="PANTHER" id="PTHR15239">
    <property type="entry name" value="NUCLEAR EXPORT MEDIATOR FACTOR NEMF"/>
    <property type="match status" value="1"/>
</dbReference>
<dbReference type="InterPro" id="IPR043682">
    <property type="entry name" value="RqcH_bacterial"/>
</dbReference>
<dbReference type="Pfam" id="PF05833">
    <property type="entry name" value="NFACT_N"/>
    <property type="match status" value="1"/>
</dbReference>
<dbReference type="AlphaFoldDB" id="A0A544QUS4"/>
<dbReference type="GO" id="GO:0043023">
    <property type="term" value="F:ribosomal large subunit binding"/>
    <property type="evidence" value="ECO:0007669"/>
    <property type="project" value="UniProtKB-UniRule"/>
</dbReference>
<dbReference type="InterPro" id="IPR008532">
    <property type="entry name" value="NFACT_RNA-bd"/>
</dbReference>
<dbReference type="PANTHER" id="PTHR15239:SF6">
    <property type="entry name" value="RIBOSOME QUALITY CONTROL COMPLEX SUBUNIT NEMF"/>
    <property type="match status" value="1"/>
</dbReference>
<comment type="function">
    <text evidence="5">Key component of the ribosome quality control system (RQC), a ribosome-associated complex that mediates the extraction of incompletely synthesized nascent chains from stalled ribosomes and their subsequent degradation. RqcH recruits Ala-charged tRNA, and with RqcP directs the elongation of stalled nascent chains on 50S ribosomal subunits, leading to non-templated C-terminal alanine extensions (Ala tail). The Ala tail promotes nascent chain degradation. May add between 1 and at least 8 Ala residues. Binds to stalled 50S ribosomal subunits.</text>
</comment>
<dbReference type="Gene3D" id="2.30.310.10">
    <property type="entry name" value="ibrinogen binding protein from staphylococcus aureus domain"/>
    <property type="match status" value="1"/>
</dbReference>